<accession>A0ACC2KRH5</accession>
<comment type="caution">
    <text evidence="1">The sequence shown here is derived from an EMBL/GenBank/DDBJ whole genome shotgun (WGS) entry which is preliminary data.</text>
</comment>
<dbReference type="Proteomes" id="UP001234297">
    <property type="component" value="Chromosome 11"/>
</dbReference>
<dbReference type="EMBL" id="CM056819">
    <property type="protein sequence ID" value="KAJ8623757.1"/>
    <property type="molecule type" value="Genomic_DNA"/>
</dbReference>
<gene>
    <name evidence="1" type="ORF">MRB53_032287</name>
</gene>
<name>A0ACC2KRH5_PERAE</name>
<sequence>MFGTLGCKGGVSGDVRMMTRTGNAKIQILKIPPVFSDQSTYTTYPSLRAFSRQRISLSAKGEGCSRGGRSTIACDDVSSSTDRGLIVSLSSLQSTESASHLDCDEVMPVSSALARIRGVYDSSPAFSAPRSVASTGSSVGCPSSSEVSKSNNNHPRGSGGLSGKGKNHTRRSSRSKCDLWRFESPVANSSSEFLDKTNDGSMGGSRAFVDCPAPHDQGVGASVSAPVHILSPYQGWVSISKDFRAQGKQEANVWNIPPIQGVIDNDRVSLDTPEQGTTDRDLNSKGGGNFGLKYSTLHLRDTEDPAKMWLS</sequence>
<evidence type="ECO:0000313" key="2">
    <source>
        <dbReference type="Proteomes" id="UP001234297"/>
    </source>
</evidence>
<keyword evidence="2" id="KW-1185">Reference proteome</keyword>
<organism evidence="1 2">
    <name type="scientific">Persea americana</name>
    <name type="common">Avocado</name>
    <dbReference type="NCBI Taxonomy" id="3435"/>
    <lineage>
        <taxon>Eukaryota</taxon>
        <taxon>Viridiplantae</taxon>
        <taxon>Streptophyta</taxon>
        <taxon>Embryophyta</taxon>
        <taxon>Tracheophyta</taxon>
        <taxon>Spermatophyta</taxon>
        <taxon>Magnoliopsida</taxon>
        <taxon>Magnoliidae</taxon>
        <taxon>Laurales</taxon>
        <taxon>Lauraceae</taxon>
        <taxon>Persea</taxon>
    </lineage>
</organism>
<reference evidence="1 2" key="1">
    <citation type="journal article" date="2022" name="Hortic Res">
        <title>A haplotype resolved chromosomal level avocado genome allows analysis of novel avocado genes.</title>
        <authorList>
            <person name="Nath O."/>
            <person name="Fletcher S.J."/>
            <person name="Hayward A."/>
            <person name="Shaw L.M."/>
            <person name="Masouleh A.K."/>
            <person name="Furtado A."/>
            <person name="Henry R.J."/>
            <person name="Mitter N."/>
        </authorList>
    </citation>
    <scope>NUCLEOTIDE SEQUENCE [LARGE SCALE GENOMIC DNA]</scope>
    <source>
        <strain evidence="2">cv. Hass</strain>
    </source>
</reference>
<proteinExistence type="predicted"/>
<protein>
    <submittedName>
        <fullName evidence="1">Uncharacterized protein</fullName>
    </submittedName>
</protein>
<evidence type="ECO:0000313" key="1">
    <source>
        <dbReference type="EMBL" id="KAJ8623757.1"/>
    </source>
</evidence>